<evidence type="ECO:0000313" key="2">
    <source>
        <dbReference type="Proteomes" id="UP001302602"/>
    </source>
</evidence>
<protein>
    <submittedName>
        <fullName evidence="1">Uncharacterized protein</fullName>
    </submittedName>
</protein>
<keyword evidence="2" id="KW-1185">Reference proteome</keyword>
<name>A0AAN6TVL6_9PEZI</name>
<reference evidence="1" key="1">
    <citation type="journal article" date="2023" name="Mol. Phylogenet. Evol.">
        <title>Genome-scale phylogeny and comparative genomics of the fungal order Sordariales.</title>
        <authorList>
            <person name="Hensen N."/>
            <person name="Bonometti L."/>
            <person name="Westerberg I."/>
            <person name="Brannstrom I.O."/>
            <person name="Guillou S."/>
            <person name="Cros-Aarteil S."/>
            <person name="Calhoun S."/>
            <person name="Haridas S."/>
            <person name="Kuo A."/>
            <person name="Mondo S."/>
            <person name="Pangilinan J."/>
            <person name="Riley R."/>
            <person name="LaButti K."/>
            <person name="Andreopoulos B."/>
            <person name="Lipzen A."/>
            <person name="Chen C."/>
            <person name="Yan M."/>
            <person name="Daum C."/>
            <person name="Ng V."/>
            <person name="Clum A."/>
            <person name="Steindorff A."/>
            <person name="Ohm R.A."/>
            <person name="Martin F."/>
            <person name="Silar P."/>
            <person name="Natvig D.O."/>
            <person name="Lalanne C."/>
            <person name="Gautier V."/>
            <person name="Ament-Velasquez S.L."/>
            <person name="Kruys A."/>
            <person name="Hutchinson M.I."/>
            <person name="Powell A.J."/>
            <person name="Barry K."/>
            <person name="Miller A.N."/>
            <person name="Grigoriev I.V."/>
            <person name="Debuchy R."/>
            <person name="Gladieux P."/>
            <person name="Hiltunen Thoren M."/>
            <person name="Johannesson H."/>
        </authorList>
    </citation>
    <scope>NUCLEOTIDE SEQUENCE</scope>
    <source>
        <strain evidence="1">CBS 731.68</strain>
    </source>
</reference>
<gene>
    <name evidence="1" type="ORF">N657DRAFT_110342</name>
</gene>
<dbReference type="RefSeq" id="XP_062645348.1">
    <property type="nucleotide sequence ID" value="XM_062785780.1"/>
</dbReference>
<dbReference type="Proteomes" id="UP001302602">
    <property type="component" value="Unassembled WGS sequence"/>
</dbReference>
<comment type="caution">
    <text evidence="1">The sequence shown here is derived from an EMBL/GenBank/DDBJ whole genome shotgun (WGS) entry which is preliminary data.</text>
</comment>
<sequence>MTSPLLALYESSAASPSQSHTTPTLFGAGPLTFVLQYWQSPLVTPNSLLSQPAKSINGNVEAYPSTALIRIRKLIVESLFPFSAPLRSVLIRSSRSKIFYCRLDTTEPDGLLSSKRQLVHKLTARSIGMETVNNMNQRGTARTMESLTRRRVRSLHPYHCEPQTAKSYP</sequence>
<dbReference type="EMBL" id="MU853233">
    <property type="protein sequence ID" value="KAK4121577.1"/>
    <property type="molecule type" value="Genomic_DNA"/>
</dbReference>
<dbReference type="AlphaFoldDB" id="A0AAN6TVL6"/>
<dbReference type="GeneID" id="87822546"/>
<evidence type="ECO:0000313" key="1">
    <source>
        <dbReference type="EMBL" id="KAK4121577.1"/>
    </source>
</evidence>
<proteinExistence type="predicted"/>
<organism evidence="1 2">
    <name type="scientific">Parathielavia appendiculata</name>
    <dbReference type="NCBI Taxonomy" id="2587402"/>
    <lineage>
        <taxon>Eukaryota</taxon>
        <taxon>Fungi</taxon>
        <taxon>Dikarya</taxon>
        <taxon>Ascomycota</taxon>
        <taxon>Pezizomycotina</taxon>
        <taxon>Sordariomycetes</taxon>
        <taxon>Sordariomycetidae</taxon>
        <taxon>Sordariales</taxon>
        <taxon>Chaetomiaceae</taxon>
        <taxon>Parathielavia</taxon>
    </lineage>
</organism>
<reference evidence="1" key="2">
    <citation type="submission" date="2023-05" db="EMBL/GenBank/DDBJ databases">
        <authorList>
            <consortium name="Lawrence Berkeley National Laboratory"/>
            <person name="Steindorff A."/>
            <person name="Hensen N."/>
            <person name="Bonometti L."/>
            <person name="Westerberg I."/>
            <person name="Brannstrom I.O."/>
            <person name="Guillou S."/>
            <person name="Cros-Aarteil S."/>
            <person name="Calhoun S."/>
            <person name="Haridas S."/>
            <person name="Kuo A."/>
            <person name="Mondo S."/>
            <person name="Pangilinan J."/>
            <person name="Riley R."/>
            <person name="Labutti K."/>
            <person name="Andreopoulos B."/>
            <person name="Lipzen A."/>
            <person name="Chen C."/>
            <person name="Yanf M."/>
            <person name="Daum C."/>
            <person name="Ng V."/>
            <person name="Clum A."/>
            <person name="Ohm R."/>
            <person name="Martin F."/>
            <person name="Silar P."/>
            <person name="Natvig D."/>
            <person name="Lalanne C."/>
            <person name="Gautier V."/>
            <person name="Ament-Velasquez S.L."/>
            <person name="Kruys A."/>
            <person name="Hutchinson M.I."/>
            <person name="Powell A.J."/>
            <person name="Barry K."/>
            <person name="Miller A.N."/>
            <person name="Grigoriev I.V."/>
            <person name="Debuchy R."/>
            <person name="Gladieux P."/>
            <person name="Thoren M.H."/>
            <person name="Johannesson H."/>
        </authorList>
    </citation>
    <scope>NUCLEOTIDE SEQUENCE</scope>
    <source>
        <strain evidence="1">CBS 731.68</strain>
    </source>
</reference>
<accession>A0AAN6TVL6</accession>